<evidence type="ECO:0000313" key="2">
    <source>
        <dbReference type="RefSeq" id="XP_019100662.1"/>
    </source>
</evidence>
<dbReference type="Proteomes" id="UP000694864">
    <property type="component" value="Chromosome 4"/>
</dbReference>
<evidence type="ECO:0000313" key="1">
    <source>
        <dbReference type="Proteomes" id="UP000694864"/>
    </source>
</evidence>
<dbReference type="PANTHER" id="PTHR13448:SF10">
    <property type="entry name" value="GCF C-TERMINAL DOMAIN-CONTAINING PROTEIN"/>
    <property type="match status" value="1"/>
</dbReference>
<organism evidence="1 2">
    <name type="scientific">Camelina sativa</name>
    <name type="common">False flax</name>
    <name type="synonym">Myagrum sativum</name>
    <dbReference type="NCBI Taxonomy" id="90675"/>
    <lineage>
        <taxon>Eukaryota</taxon>
        <taxon>Viridiplantae</taxon>
        <taxon>Streptophyta</taxon>
        <taxon>Embryophyta</taxon>
        <taxon>Tracheophyta</taxon>
        <taxon>Spermatophyta</taxon>
        <taxon>Magnoliopsida</taxon>
        <taxon>eudicotyledons</taxon>
        <taxon>Gunneridae</taxon>
        <taxon>Pentapetalae</taxon>
        <taxon>rosids</taxon>
        <taxon>malvids</taxon>
        <taxon>Brassicales</taxon>
        <taxon>Brassicaceae</taxon>
        <taxon>Camelineae</taxon>
        <taxon>Camelina</taxon>
    </lineage>
</organism>
<reference evidence="1" key="1">
    <citation type="journal article" date="1997" name="Nucleic Acids Res.">
        <title>tRNAscan-SE: a program for improved detection of transfer RNA genes in genomic sequence.</title>
        <authorList>
            <person name="Lowe T.M."/>
            <person name="Eddy S.R."/>
        </authorList>
    </citation>
    <scope>NUCLEOTIDE SEQUENCE [LARGE SCALE GENOMIC DNA]</scope>
    <source>
        <strain evidence="1">r\DH55</strain>
    </source>
</reference>
<dbReference type="PANTHER" id="PTHR13448">
    <property type="entry name" value="TRANSMEMBRANE PROTEIN 214"/>
    <property type="match status" value="1"/>
</dbReference>
<reference evidence="2 3" key="3">
    <citation type="submission" date="2025-05" db="UniProtKB">
        <authorList>
            <consortium name="RefSeq"/>
        </authorList>
    </citation>
    <scope>IDENTIFICATION</scope>
    <source>
        <tissue evidence="2 3">Leaf</tissue>
    </source>
</reference>
<proteinExistence type="predicted"/>
<dbReference type="GeneID" id="104783258"/>
<accession>A0ABM1RNS4</accession>
<evidence type="ECO:0000313" key="3">
    <source>
        <dbReference type="RefSeq" id="XP_019100663.1"/>
    </source>
</evidence>
<keyword evidence="1" id="KW-1185">Reference proteome</keyword>
<dbReference type="RefSeq" id="XP_019100662.1">
    <property type="nucleotide sequence ID" value="XM_019245117.1"/>
</dbReference>
<dbReference type="InterPro" id="IPR019308">
    <property type="entry name" value="TMEM214"/>
</dbReference>
<protein>
    <submittedName>
        <fullName evidence="2 3">Uncharacterized protein LOC104783258</fullName>
    </submittedName>
</protein>
<name>A0ABM1RNS4_CAMSA</name>
<dbReference type="RefSeq" id="XP_019100663.1">
    <property type="nucleotide sequence ID" value="XM_019245118.1"/>
</dbReference>
<reference evidence="1" key="2">
    <citation type="journal article" date="2014" name="Nat. Commun.">
        <title>The emerging biofuel crop Camelina sativa retains a highly undifferentiated hexaploid genome structure.</title>
        <authorList>
            <person name="Kagale S."/>
            <person name="Koh C."/>
            <person name="Nixon J."/>
            <person name="Bollina V."/>
            <person name="Clarke W.E."/>
            <person name="Tuteja R."/>
            <person name="Spillane C."/>
            <person name="Robinson S.J."/>
            <person name="Links M.G."/>
            <person name="Clarke C."/>
            <person name="Higgins E.E."/>
            <person name="Huebert T."/>
            <person name="Sharpe A.G."/>
            <person name="Parkin I.A."/>
        </authorList>
    </citation>
    <scope>NUCLEOTIDE SEQUENCE [LARGE SCALE GENOMIC DNA]</scope>
    <source>
        <strain evidence="1">r\DH55</strain>
    </source>
</reference>
<sequence>MGKIGSETSTAYCDIKDGWQTIVSKHYHNHYFMVFGGVFSEDVPNESLANNNAFRVLMTLEEENEKPILSFSEAAAKIDPSHLAAFLDEKKVISGSSDLYVWRFYYYLEKAFSQVSLPWVKLLKELPLSKLINDHVSLCLLPVSVYDISADWFKNLHNDSPLNFVAWALNKILTDWESEQQRLSSNAVAKFVGLALVLGSSKPDVVTTALRMLRWRPMYQGQDKLPVLVLILAQATHGDFSAGLYSWAHVLLPLVGSYKRRRPRSIDLILQFVEIFLSNPEAQTILVNRPVREGERLIPPSSFETLLRLTFPAPSARVKATKRFEAIYPC</sequence>
<gene>
    <name evidence="2 3" type="primary">LOC104783258</name>
</gene>